<comment type="caution">
    <text evidence="1">The sequence shown here is derived from an EMBL/GenBank/DDBJ whole genome shotgun (WGS) entry which is preliminary data.</text>
</comment>
<sequence length="35" mass="4080">MQFIDQFKQDALVIIDDDMALQMFRKSQVYLATVG</sequence>
<keyword evidence="2" id="KW-1185">Reference proteome</keyword>
<evidence type="ECO:0000313" key="2">
    <source>
        <dbReference type="Proteomes" id="UP001162889"/>
    </source>
</evidence>
<evidence type="ECO:0000313" key="1">
    <source>
        <dbReference type="EMBL" id="MCP2008905.1"/>
    </source>
</evidence>
<reference evidence="1" key="1">
    <citation type="submission" date="2022-03" db="EMBL/GenBank/DDBJ databases">
        <title>Genome Encyclopedia of Bacteria and Archaea VI: Functional Genomics of Type Strains.</title>
        <authorList>
            <person name="Whitman W."/>
        </authorList>
    </citation>
    <scope>NUCLEOTIDE SEQUENCE</scope>
    <source>
        <strain evidence="1">HSC-15S17</strain>
    </source>
</reference>
<dbReference type="Proteomes" id="UP001162889">
    <property type="component" value="Unassembled WGS sequence"/>
</dbReference>
<dbReference type="EMBL" id="JALJZU010000005">
    <property type="protein sequence ID" value="MCP2008905.1"/>
    <property type="molecule type" value="Genomic_DNA"/>
</dbReference>
<proteinExistence type="predicted"/>
<accession>A0ABT1GJ50</accession>
<gene>
    <name evidence="1" type="ORF">L1274_002618</name>
</gene>
<name>A0ABT1GJ50_9BURK</name>
<protein>
    <submittedName>
        <fullName evidence="1">Uncharacterized protein</fullName>
    </submittedName>
</protein>
<organism evidence="1 2">
    <name type="scientific">Duganella violaceipulchra</name>
    <dbReference type="NCBI Taxonomy" id="2849652"/>
    <lineage>
        <taxon>Bacteria</taxon>
        <taxon>Pseudomonadati</taxon>
        <taxon>Pseudomonadota</taxon>
        <taxon>Betaproteobacteria</taxon>
        <taxon>Burkholderiales</taxon>
        <taxon>Oxalobacteraceae</taxon>
        <taxon>Telluria group</taxon>
        <taxon>Duganella</taxon>
    </lineage>
</organism>